<dbReference type="InterPro" id="IPR029149">
    <property type="entry name" value="Creatin/AminoP/Spt16_N"/>
</dbReference>
<dbReference type="InterPro" id="IPR050659">
    <property type="entry name" value="Peptidase_M24B"/>
</dbReference>
<dbReference type="Pfam" id="PF00557">
    <property type="entry name" value="Peptidase_M24"/>
    <property type="match status" value="1"/>
</dbReference>
<gene>
    <name evidence="3" type="ORF">HPT30_09965</name>
</gene>
<feature type="domain" description="Creatinase N-terminal" evidence="2">
    <location>
        <begin position="10"/>
        <end position="174"/>
    </location>
</feature>
<dbReference type="SUPFAM" id="SSF53092">
    <property type="entry name" value="Creatinase/prolidase N-terminal domain"/>
    <property type="match status" value="1"/>
</dbReference>
<dbReference type="SUPFAM" id="SSF55920">
    <property type="entry name" value="Creatinase/aminopeptidase"/>
    <property type="match status" value="1"/>
</dbReference>
<dbReference type="GO" id="GO:0004177">
    <property type="term" value="F:aminopeptidase activity"/>
    <property type="evidence" value="ECO:0007669"/>
    <property type="project" value="UniProtKB-KW"/>
</dbReference>
<dbReference type="Gene3D" id="3.90.230.10">
    <property type="entry name" value="Creatinase/methionine aminopeptidase superfamily"/>
    <property type="match status" value="1"/>
</dbReference>
<dbReference type="InterPro" id="IPR000587">
    <property type="entry name" value="Creatinase_N"/>
</dbReference>
<evidence type="ECO:0000259" key="1">
    <source>
        <dbReference type="Pfam" id="PF00557"/>
    </source>
</evidence>
<keyword evidence="4" id="KW-1185">Reference proteome</keyword>
<dbReference type="Pfam" id="PF01321">
    <property type="entry name" value="Creatinase_N"/>
    <property type="match status" value="1"/>
</dbReference>
<keyword evidence="3" id="KW-0031">Aminopeptidase</keyword>
<feature type="domain" description="Peptidase M24" evidence="1">
    <location>
        <begin position="183"/>
        <end position="383"/>
    </location>
</feature>
<comment type="caution">
    <text evidence="3">The sequence shown here is derived from an EMBL/GenBank/DDBJ whole genome shotgun (WGS) entry which is preliminary data.</text>
</comment>
<dbReference type="InterPro" id="IPR036005">
    <property type="entry name" value="Creatinase/aminopeptidase-like"/>
</dbReference>
<reference evidence="3" key="1">
    <citation type="submission" date="2020-06" db="EMBL/GenBank/DDBJ databases">
        <title>Paenibacillus sp. nov., isolated from soil.</title>
        <authorList>
            <person name="Seo Y.L."/>
        </authorList>
    </citation>
    <scope>NUCLEOTIDE SEQUENCE [LARGE SCALE GENOMIC DNA]</scope>
    <source>
        <strain evidence="3">JW14</strain>
    </source>
</reference>
<dbReference type="InterPro" id="IPR000994">
    <property type="entry name" value="Pept_M24"/>
</dbReference>
<accession>A0A850EID9</accession>
<evidence type="ECO:0000313" key="3">
    <source>
        <dbReference type="EMBL" id="NUU60668.1"/>
    </source>
</evidence>
<evidence type="ECO:0000313" key="4">
    <source>
        <dbReference type="Proteomes" id="UP000564806"/>
    </source>
</evidence>
<dbReference type="PANTHER" id="PTHR46112">
    <property type="entry name" value="AMINOPEPTIDASE"/>
    <property type="match status" value="1"/>
</dbReference>
<dbReference type="EMBL" id="JABWCS010000203">
    <property type="protein sequence ID" value="NUU60668.1"/>
    <property type="molecule type" value="Genomic_DNA"/>
</dbReference>
<keyword evidence="3" id="KW-0378">Hydrolase</keyword>
<dbReference type="PANTHER" id="PTHR46112:SF3">
    <property type="entry name" value="AMINOPEPTIDASE YPDF"/>
    <property type="match status" value="1"/>
</dbReference>
<proteinExistence type="predicted"/>
<dbReference type="Gene3D" id="3.40.350.10">
    <property type="entry name" value="Creatinase/prolidase N-terminal domain"/>
    <property type="match status" value="1"/>
</dbReference>
<protein>
    <submittedName>
        <fullName evidence="3">Aminopeptidase P family protein</fullName>
    </submittedName>
</protein>
<organism evidence="3 4">
    <name type="scientific">Paenibacillus agri</name>
    <dbReference type="NCBI Taxonomy" id="2744309"/>
    <lineage>
        <taxon>Bacteria</taxon>
        <taxon>Bacillati</taxon>
        <taxon>Bacillota</taxon>
        <taxon>Bacilli</taxon>
        <taxon>Bacillales</taxon>
        <taxon>Paenibacillaceae</taxon>
        <taxon>Paenibacillus</taxon>
    </lineage>
</organism>
<dbReference type="AlphaFoldDB" id="A0A850EID9"/>
<sequence length="399" mass="43643">MSDVVIANRSRAAAYMERHGLAALIATTPENVAYTIGSQLRATNWTMQIYAVMPKNPEQRPCIIIPTNRLGVIAQMGISGADLYVYSDFFVEGSIAGKPSTPDIDLFYDLLQTTPSYATPFAALEAALTQLGIKGQPVGVDEMRMAPDIYSKLTELLPSGGAFPAYALFRQIRGVKTEAEIALLKKAAALNEQAESELIAMIAAGVHEADIAQHYRLAAVKGKAVPAMTAVGAGPRSALPLIENYFHTIAPGDLVRFDLCLQLGGYWADTGRTAVLGEPTEWQRNHFHYVKTGWERALDMIRPGVKASEVFEAALTTVQKEGIPHYRRQHVGHAIGLELYDGITLSPGDHSVLEKGMVLCVEVPYYELGAGGFQIEDTVVVTEDGFEFITHMERRLYQQ</sequence>
<dbReference type="CDD" id="cd01066">
    <property type="entry name" value="APP_MetAP"/>
    <property type="match status" value="1"/>
</dbReference>
<dbReference type="RefSeq" id="WP_175371244.1">
    <property type="nucleotide sequence ID" value="NZ_JABWCS010000203.1"/>
</dbReference>
<keyword evidence="3" id="KW-0645">Protease</keyword>
<name>A0A850EID9_9BACL</name>
<evidence type="ECO:0000259" key="2">
    <source>
        <dbReference type="Pfam" id="PF01321"/>
    </source>
</evidence>
<dbReference type="Proteomes" id="UP000564806">
    <property type="component" value="Unassembled WGS sequence"/>
</dbReference>